<dbReference type="NCBIfam" id="NF008525">
    <property type="entry name" value="PRK11460.1"/>
    <property type="match status" value="1"/>
</dbReference>
<comment type="similarity">
    <text evidence="1">Belongs to the AB hydrolase superfamily. AB hydrolase 2 family.</text>
</comment>
<dbReference type="PANTHER" id="PTHR10655">
    <property type="entry name" value="LYSOPHOSPHOLIPASE-RELATED"/>
    <property type="match status" value="1"/>
</dbReference>
<evidence type="ECO:0000256" key="2">
    <source>
        <dbReference type="ARBA" id="ARBA00022801"/>
    </source>
</evidence>
<evidence type="ECO:0000256" key="1">
    <source>
        <dbReference type="ARBA" id="ARBA00006499"/>
    </source>
</evidence>
<gene>
    <name evidence="4" type="ORF">AZ34_16235</name>
</gene>
<dbReference type="eggNOG" id="COG0400">
    <property type="taxonomic scope" value="Bacteria"/>
</dbReference>
<dbReference type="SUPFAM" id="SSF53474">
    <property type="entry name" value="alpha/beta-Hydrolases"/>
    <property type="match status" value="1"/>
</dbReference>
<name>A0A016XKT9_9BURK</name>
<dbReference type="AlphaFoldDB" id="A0A016XKT9"/>
<dbReference type="RefSeq" id="WP_155831845.1">
    <property type="nucleotide sequence ID" value="NZ_JEMG01000001.1"/>
</dbReference>
<dbReference type="PANTHER" id="PTHR10655:SF17">
    <property type="entry name" value="LYSOPHOSPHOLIPASE-LIKE PROTEIN 1"/>
    <property type="match status" value="1"/>
</dbReference>
<comment type="caution">
    <text evidence="4">The sequence shown here is derived from an EMBL/GenBank/DDBJ whole genome shotgun (WGS) entry which is preliminary data.</text>
</comment>
<dbReference type="InterPro" id="IPR003140">
    <property type="entry name" value="PLipase/COase/thioEstase"/>
</dbReference>
<dbReference type="Pfam" id="PF02230">
    <property type="entry name" value="Abhydrolase_2"/>
    <property type="match status" value="1"/>
</dbReference>
<accession>A0A016XKT9</accession>
<dbReference type="Gene3D" id="3.40.50.1820">
    <property type="entry name" value="alpha/beta hydrolase"/>
    <property type="match status" value="1"/>
</dbReference>
<evidence type="ECO:0000313" key="5">
    <source>
        <dbReference type="Proteomes" id="UP000023268"/>
    </source>
</evidence>
<sequence>MTDALILQDPAQNGGAKTTQLILLLHGVGSNAQSMVGLGQAYARVFPNAMIVALNAPEPFMPGTPVQLAGHQWFSIHEVTEDNRPGRVAAALPKVEALVRHWQASSGVDAAGTALVGFSQGAIMALAAAMQPEPVAARTIAIAGRFAALPETPPHENCTIHLLHGKTDAVMPYRHAIEGALRLKEFGADFTADVLPFVGHELHPDLIELAVEKLEQHIPARLWLKPGEGGDVGEDEGRGESGD</sequence>
<dbReference type="STRING" id="1458275.AZ34_16235"/>
<evidence type="ECO:0000313" key="4">
    <source>
        <dbReference type="EMBL" id="EYC52451.1"/>
    </source>
</evidence>
<dbReference type="InterPro" id="IPR029058">
    <property type="entry name" value="AB_hydrolase_fold"/>
</dbReference>
<evidence type="ECO:0000259" key="3">
    <source>
        <dbReference type="Pfam" id="PF02230"/>
    </source>
</evidence>
<dbReference type="OrthoDB" id="9801763at2"/>
<feature type="domain" description="Phospholipase/carboxylesterase/thioesterase" evidence="3">
    <location>
        <begin position="13"/>
        <end position="217"/>
    </location>
</feature>
<reference evidence="4 5" key="1">
    <citation type="submission" date="2014-02" db="EMBL/GenBank/DDBJ databases">
        <title>Draft Genome of Hylemonella gracilis isolated from the Niagara River.</title>
        <authorList>
            <person name="Pawlowski D.R."/>
            <person name="Koudelka G.B."/>
        </authorList>
    </citation>
    <scope>NUCLEOTIDE SEQUENCE [LARGE SCALE GENOMIC DNA]</scope>
    <source>
        <strain evidence="4 5">Niagara R</strain>
    </source>
</reference>
<protein>
    <submittedName>
        <fullName evidence="4">Phospholipase</fullName>
    </submittedName>
</protein>
<dbReference type="GO" id="GO:0016787">
    <property type="term" value="F:hydrolase activity"/>
    <property type="evidence" value="ECO:0007669"/>
    <property type="project" value="UniProtKB-KW"/>
</dbReference>
<dbReference type="EMBL" id="JEMG01000001">
    <property type="protein sequence ID" value="EYC52451.1"/>
    <property type="molecule type" value="Genomic_DNA"/>
</dbReference>
<proteinExistence type="inferred from homology"/>
<dbReference type="Proteomes" id="UP000023268">
    <property type="component" value="Unassembled WGS sequence"/>
</dbReference>
<organism evidence="4 5">
    <name type="scientific">Hylemonella gracilis str. Niagara R</name>
    <dbReference type="NCBI Taxonomy" id="1458275"/>
    <lineage>
        <taxon>Bacteria</taxon>
        <taxon>Pseudomonadati</taxon>
        <taxon>Pseudomonadota</taxon>
        <taxon>Betaproteobacteria</taxon>
        <taxon>Burkholderiales</taxon>
        <taxon>Comamonadaceae</taxon>
        <taxon>Hylemonella</taxon>
    </lineage>
</organism>
<keyword evidence="2" id="KW-0378">Hydrolase</keyword>
<dbReference type="InterPro" id="IPR050565">
    <property type="entry name" value="LYPA1-2/EST-like"/>
</dbReference>